<comment type="caution">
    <text evidence="2">The sequence shown here is derived from an EMBL/GenBank/DDBJ whole genome shotgun (WGS) entry which is preliminary data.</text>
</comment>
<feature type="chain" id="PRO_5029669292" evidence="1">
    <location>
        <begin position="24"/>
        <end position="59"/>
    </location>
</feature>
<proteinExistence type="predicted"/>
<reference evidence="2 3" key="1">
    <citation type="journal article" date="2020" name="IScience">
        <title>Genome Sequencing of the Endangered Kingdonia uniflora (Circaeasteraceae, Ranunculales) Reveals Potential Mechanisms of Evolutionary Specialization.</title>
        <authorList>
            <person name="Sun Y."/>
            <person name="Deng T."/>
            <person name="Zhang A."/>
            <person name="Moore M.J."/>
            <person name="Landis J.B."/>
            <person name="Lin N."/>
            <person name="Zhang H."/>
            <person name="Zhang X."/>
            <person name="Huang J."/>
            <person name="Zhang X."/>
            <person name="Sun H."/>
            <person name="Wang H."/>
        </authorList>
    </citation>
    <scope>NUCLEOTIDE SEQUENCE [LARGE SCALE GENOMIC DNA]</scope>
    <source>
        <strain evidence="2">TB1705</strain>
        <tissue evidence="2">Leaf</tissue>
    </source>
</reference>
<feature type="signal peptide" evidence="1">
    <location>
        <begin position="1"/>
        <end position="23"/>
    </location>
</feature>
<accession>A0A7J7LNH2</accession>
<keyword evidence="1" id="KW-0732">Signal</keyword>
<evidence type="ECO:0000313" key="3">
    <source>
        <dbReference type="Proteomes" id="UP000541444"/>
    </source>
</evidence>
<protein>
    <submittedName>
        <fullName evidence="2">Uncharacterized protein</fullName>
    </submittedName>
</protein>
<sequence>MPGLVLCILIITVKFWTNEIMHAQPWTKLYSLQSSRRISLVSSREEYFLSEVTFLLPPT</sequence>
<organism evidence="2 3">
    <name type="scientific">Kingdonia uniflora</name>
    <dbReference type="NCBI Taxonomy" id="39325"/>
    <lineage>
        <taxon>Eukaryota</taxon>
        <taxon>Viridiplantae</taxon>
        <taxon>Streptophyta</taxon>
        <taxon>Embryophyta</taxon>
        <taxon>Tracheophyta</taxon>
        <taxon>Spermatophyta</taxon>
        <taxon>Magnoliopsida</taxon>
        <taxon>Ranunculales</taxon>
        <taxon>Circaeasteraceae</taxon>
        <taxon>Kingdonia</taxon>
    </lineage>
</organism>
<keyword evidence="3" id="KW-1185">Reference proteome</keyword>
<dbReference type="AlphaFoldDB" id="A0A7J7LNH2"/>
<evidence type="ECO:0000256" key="1">
    <source>
        <dbReference type="SAM" id="SignalP"/>
    </source>
</evidence>
<dbReference type="Proteomes" id="UP000541444">
    <property type="component" value="Unassembled WGS sequence"/>
</dbReference>
<dbReference type="EMBL" id="JACGCM010002155">
    <property type="protein sequence ID" value="KAF6144044.1"/>
    <property type="molecule type" value="Genomic_DNA"/>
</dbReference>
<evidence type="ECO:0000313" key="2">
    <source>
        <dbReference type="EMBL" id="KAF6144044.1"/>
    </source>
</evidence>
<name>A0A7J7LNH2_9MAGN</name>
<gene>
    <name evidence="2" type="ORF">GIB67_037717</name>
</gene>